<organism evidence="2 3">
    <name type="scientific">Funneliformis caledonium</name>
    <dbReference type="NCBI Taxonomy" id="1117310"/>
    <lineage>
        <taxon>Eukaryota</taxon>
        <taxon>Fungi</taxon>
        <taxon>Fungi incertae sedis</taxon>
        <taxon>Mucoromycota</taxon>
        <taxon>Glomeromycotina</taxon>
        <taxon>Glomeromycetes</taxon>
        <taxon>Glomerales</taxon>
        <taxon>Glomeraceae</taxon>
        <taxon>Funneliformis</taxon>
    </lineage>
</organism>
<feature type="compositionally biased region" description="Acidic residues" evidence="1">
    <location>
        <begin position="1"/>
        <end position="12"/>
    </location>
</feature>
<evidence type="ECO:0000313" key="2">
    <source>
        <dbReference type="EMBL" id="CAG8489416.1"/>
    </source>
</evidence>
<accession>A0A9N8WLD7</accession>
<comment type="caution">
    <text evidence="2">The sequence shown here is derived from an EMBL/GenBank/DDBJ whole genome shotgun (WGS) entry which is preliminary data.</text>
</comment>
<dbReference type="EMBL" id="CAJVPQ010000524">
    <property type="protein sequence ID" value="CAG8489416.1"/>
    <property type="molecule type" value="Genomic_DNA"/>
</dbReference>
<protein>
    <submittedName>
        <fullName evidence="2">9673_t:CDS:1</fullName>
    </submittedName>
</protein>
<sequence>MYEENGDDDGSIIEDTFGIQESASSNGVDQEIEITSEEQLVTPSEESEEDGFVQQTSSEMKTKKGSDDLDLKELQKEERKHRKIRNELIQQNSDIFTFARSCPNCKKSFNSPLVIKKVRHFKICCNSNNRWIDDVVLGRMIEDLRFRLKPMEKHKQEAIDYNIEMPEDLRTNEIYHYFPVTSNNNKNVANSSKVKRKGKNGEDSHELPSKNHQSLKKKPKMKKVKAKTDDATKE</sequence>
<evidence type="ECO:0000256" key="1">
    <source>
        <dbReference type="SAM" id="MobiDB-lite"/>
    </source>
</evidence>
<dbReference type="AlphaFoldDB" id="A0A9N8WLD7"/>
<feature type="region of interest" description="Disordered" evidence="1">
    <location>
        <begin position="1"/>
        <end position="67"/>
    </location>
</feature>
<feature type="compositionally biased region" description="Basic residues" evidence="1">
    <location>
        <begin position="213"/>
        <end position="225"/>
    </location>
</feature>
<dbReference type="OrthoDB" id="2377096at2759"/>
<proteinExistence type="predicted"/>
<feature type="region of interest" description="Disordered" evidence="1">
    <location>
        <begin position="185"/>
        <end position="234"/>
    </location>
</feature>
<evidence type="ECO:0000313" key="3">
    <source>
        <dbReference type="Proteomes" id="UP000789570"/>
    </source>
</evidence>
<name>A0A9N8WLD7_9GLOM</name>
<feature type="compositionally biased region" description="Basic and acidic residues" evidence="1">
    <location>
        <begin position="199"/>
        <end position="209"/>
    </location>
</feature>
<reference evidence="2" key="1">
    <citation type="submission" date="2021-06" db="EMBL/GenBank/DDBJ databases">
        <authorList>
            <person name="Kallberg Y."/>
            <person name="Tangrot J."/>
            <person name="Rosling A."/>
        </authorList>
    </citation>
    <scope>NUCLEOTIDE SEQUENCE</scope>
    <source>
        <strain evidence="2">UK204</strain>
    </source>
</reference>
<feature type="compositionally biased region" description="Polar residues" evidence="1">
    <location>
        <begin position="19"/>
        <end position="28"/>
    </location>
</feature>
<gene>
    <name evidence="2" type="ORF">FCALED_LOCUS3130</name>
</gene>
<keyword evidence="3" id="KW-1185">Reference proteome</keyword>
<dbReference type="Proteomes" id="UP000789570">
    <property type="component" value="Unassembled WGS sequence"/>
</dbReference>